<protein>
    <submittedName>
        <fullName evidence="1">Uncharacterized protein</fullName>
    </submittedName>
</protein>
<dbReference type="EMBL" id="CM056787">
    <property type="protein sequence ID" value="KAJ8733168.1"/>
    <property type="molecule type" value="Genomic_DNA"/>
</dbReference>
<dbReference type="Proteomes" id="UP001231649">
    <property type="component" value="Chromosome 11"/>
</dbReference>
<reference evidence="1" key="1">
    <citation type="submission" date="2023-03" db="EMBL/GenBank/DDBJ databases">
        <title>Chromosome-level genomes of two armyworms, Mythimna separata and Mythimna loreyi, provide insights into the biosynthesis and reception of sex pheromones.</title>
        <authorList>
            <person name="Zhao H."/>
        </authorList>
    </citation>
    <scope>NUCLEOTIDE SEQUENCE</scope>
    <source>
        <strain evidence="1">BeijingLab</strain>
    </source>
</reference>
<keyword evidence="2" id="KW-1185">Reference proteome</keyword>
<comment type="caution">
    <text evidence="1">The sequence shown here is derived from an EMBL/GenBank/DDBJ whole genome shotgun (WGS) entry which is preliminary data.</text>
</comment>
<proteinExistence type="predicted"/>
<accession>A0ACC2R4M0</accession>
<name>A0ACC2R4M0_9NEOP</name>
<gene>
    <name evidence="1" type="ORF">PYW08_001466</name>
</gene>
<evidence type="ECO:0000313" key="2">
    <source>
        <dbReference type="Proteomes" id="UP001231649"/>
    </source>
</evidence>
<sequence>MLSVCINDLATQNNPVDILCITEHNMIDGDEVYLTIPNYKLASYFMRQNRHGGSCILIKNNLKFRILNEITKLSICNTIECSAIELLEHQIVVLCIYRPPNNSAGSIDSFFTTLNKILNNVSKHGRKIIMCGDFNIDTLKHTKLSIEFTEILTRYNLKLKFNQVTRFANKTCIDNIAHNIRACKGSIKELALSDHYAQIVKVPVKKTCNIKYWFILKRDYSQGNRAIFIKYLNQLTNSDVYSCLDANTAYNIFHDNFIMLYNLCFPIKKVKMHNRSRPKWISRGLKICSKRKCQLLWQYRHNPNQTTKTTFKAYAKKYKTIIRLTKKSQNDYFIKSALNKNKATWKVINDIKGKYPNEGVAQLIINDVTINNPQDIANSFNDFFLDINKNNTSVPHESSNRLTYNSNSIFMRPTTPDDINKIIISLKNKNSAGYDNVTTNIVKDVAHIISEPLSFIINLCIEEGTFPDKLKISVIKPVFKKGDKTNMSNYRPIALIPIFGKIFEKVMFNCLYIYK</sequence>
<evidence type="ECO:0000313" key="1">
    <source>
        <dbReference type="EMBL" id="KAJ8733168.1"/>
    </source>
</evidence>
<organism evidence="1 2">
    <name type="scientific">Mythimna loreyi</name>
    <dbReference type="NCBI Taxonomy" id="667449"/>
    <lineage>
        <taxon>Eukaryota</taxon>
        <taxon>Metazoa</taxon>
        <taxon>Ecdysozoa</taxon>
        <taxon>Arthropoda</taxon>
        <taxon>Hexapoda</taxon>
        <taxon>Insecta</taxon>
        <taxon>Pterygota</taxon>
        <taxon>Neoptera</taxon>
        <taxon>Endopterygota</taxon>
        <taxon>Lepidoptera</taxon>
        <taxon>Glossata</taxon>
        <taxon>Ditrysia</taxon>
        <taxon>Noctuoidea</taxon>
        <taxon>Noctuidae</taxon>
        <taxon>Noctuinae</taxon>
        <taxon>Hadenini</taxon>
        <taxon>Mythimna</taxon>
    </lineage>
</organism>